<dbReference type="Pfam" id="PF25210">
    <property type="entry name" value="Kelch_FKB95"/>
    <property type="match status" value="1"/>
</dbReference>
<accession>A0ABC8KQ34</accession>
<comment type="caution">
    <text evidence="2">The sequence shown here is derived from an EMBL/GenBank/DDBJ whole genome shotgun (WGS) entry which is preliminary data.</text>
</comment>
<dbReference type="InterPro" id="IPR006652">
    <property type="entry name" value="Kelch_1"/>
</dbReference>
<dbReference type="AlphaFoldDB" id="A0ABC8KQ34"/>
<feature type="non-terminal residue" evidence="2">
    <location>
        <position position="155"/>
    </location>
</feature>
<dbReference type="PANTHER" id="PTHR24414:SF148">
    <property type="entry name" value="F-BOX DOMAIN-CONTAINING PROTEIN"/>
    <property type="match status" value="1"/>
</dbReference>
<dbReference type="SUPFAM" id="SSF117281">
    <property type="entry name" value="Kelch motif"/>
    <property type="match status" value="1"/>
</dbReference>
<sequence length="155" mass="17151">MYETRSRMGLREECIYVCLGTTFGTKPMGWFILRKGGGEGNRRLIPIPIPSFPSPRRATYVSMGCGIYVIGGMIDPMTTSSGVSFLDCRTHTWSQLPSMRFARREAKAGVLDGKIYVMGGCVGADWGNDNPEVFDPKTQTWSSVCIPDPPVMNKE</sequence>
<keyword evidence="3" id="KW-1185">Reference proteome</keyword>
<dbReference type="InterPro" id="IPR015915">
    <property type="entry name" value="Kelch-typ_b-propeller"/>
</dbReference>
<dbReference type="SMART" id="SM00612">
    <property type="entry name" value="Kelch"/>
    <property type="match status" value="1"/>
</dbReference>
<dbReference type="EMBL" id="CAKOAT010303300">
    <property type="protein sequence ID" value="CAH8361344.1"/>
    <property type="molecule type" value="Genomic_DNA"/>
</dbReference>
<organism evidence="2 3">
    <name type="scientific">Eruca vesicaria subsp. sativa</name>
    <name type="common">Garden rocket</name>
    <name type="synonym">Eruca sativa</name>
    <dbReference type="NCBI Taxonomy" id="29727"/>
    <lineage>
        <taxon>Eukaryota</taxon>
        <taxon>Viridiplantae</taxon>
        <taxon>Streptophyta</taxon>
        <taxon>Embryophyta</taxon>
        <taxon>Tracheophyta</taxon>
        <taxon>Spermatophyta</taxon>
        <taxon>Magnoliopsida</taxon>
        <taxon>eudicotyledons</taxon>
        <taxon>Gunneridae</taxon>
        <taxon>Pentapetalae</taxon>
        <taxon>rosids</taxon>
        <taxon>malvids</taxon>
        <taxon>Brassicales</taxon>
        <taxon>Brassicaceae</taxon>
        <taxon>Brassiceae</taxon>
        <taxon>Eruca</taxon>
    </lineage>
</organism>
<dbReference type="PANTHER" id="PTHR24414">
    <property type="entry name" value="F-BOX/KELCH-REPEAT PROTEIN SKIP4"/>
    <property type="match status" value="1"/>
</dbReference>
<evidence type="ECO:0000313" key="3">
    <source>
        <dbReference type="Proteomes" id="UP001642260"/>
    </source>
</evidence>
<dbReference type="Gene3D" id="2.120.10.80">
    <property type="entry name" value="Kelch-type beta propeller"/>
    <property type="match status" value="1"/>
</dbReference>
<reference evidence="2 3" key="1">
    <citation type="submission" date="2022-03" db="EMBL/GenBank/DDBJ databases">
        <authorList>
            <person name="Macdonald S."/>
            <person name="Ahmed S."/>
            <person name="Newling K."/>
        </authorList>
    </citation>
    <scope>NUCLEOTIDE SEQUENCE [LARGE SCALE GENOMIC DNA]</scope>
</reference>
<dbReference type="Proteomes" id="UP001642260">
    <property type="component" value="Unassembled WGS sequence"/>
</dbReference>
<evidence type="ECO:0000259" key="1">
    <source>
        <dbReference type="Pfam" id="PF25210"/>
    </source>
</evidence>
<protein>
    <recommendedName>
        <fullName evidence="1">FKB95-like N-terminal Kelch domain-containing protein</fullName>
    </recommendedName>
</protein>
<proteinExistence type="predicted"/>
<evidence type="ECO:0000313" key="2">
    <source>
        <dbReference type="EMBL" id="CAH8361344.1"/>
    </source>
</evidence>
<gene>
    <name evidence="2" type="ORF">ERUC_LOCUS27100</name>
</gene>
<name>A0ABC8KQ34_ERUVS</name>
<dbReference type="InterPro" id="IPR057499">
    <property type="entry name" value="Kelch_FKB95"/>
</dbReference>
<dbReference type="InterPro" id="IPR050354">
    <property type="entry name" value="F-box/kelch-repeat_ARATH"/>
</dbReference>
<feature type="domain" description="FKB95-like N-terminal Kelch" evidence="1">
    <location>
        <begin position="39"/>
        <end position="151"/>
    </location>
</feature>